<organism evidence="1 2">
    <name type="scientific">Gallaecimonas pentaromativorans</name>
    <dbReference type="NCBI Taxonomy" id="584787"/>
    <lineage>
        <taxon>Bacteria</taxon>
        <taxon>Pseudomonadati</taxon>
        <taxon>Pseudomonadota</taxon>
        <taxon>Gammaproteobacteria</taxon>
        <taxon>Enterobacterales</taxon>
        <taxon>Gallaecimonadaceae</taxon>
        <taxon>Gallaecimonas</taxon>
    </lineage>
</organism>
<proteinExistence type="predicted"/>
<sequence length="257" mass="27628">MAIRKIPPANANDRTRKQSIIHKVVLLRHGGSHNYGPCPLSTPANRQICTGGTTMTALLGPDLGDGQMVGSKTNSTSLQPLMGLLNAHSNKKWIAGHLLNADLGGSGVRDNNLTPLTVAANNAHRVFEGHIKRMLLACNQIDRNDQDSNHWYGVRYAVQVSAPRYAAAPAPGDMHSYAPSHITLDYRFVRLPKFPPGVPAHTAPSPPQTSQPVAAGDTHFATLAAVVRPNFAPSQNINAWQVLDGGLRFGVEIHNEA</sequence>
<evidence type="ECO:0000313" key="1">
    <source>
        <dbReference type="EMBL" id="ROQ27667.1"/>
    </source>
</evidence>
<dbReference type="EMBL" id="RJUL01000004">
    <property type="protein sequence ID" value="ROQ27667.1"/>
    <property type="molecule type" value="Genomic_DNA"/>
</dbReference>
<evidence type="ECO:0000313" key="2">
    <source>
        <dbReference type="Proteomes" id="UP000268033"/>
    </source>
</evidence>
<accession>A0A3N1PL37</accession>
<comment type="caution">
    <text evidence="1">The sequence shown here is derived from an EMBL/GenBank/DDBJ whole genome shotgun (WGS) entry which is preliminary data.</text>
</comment>
<reference evidence="1 2" key="1">
    <citation type="submission" date="2018-11" db="EMBL/GenBank/DDBJ databases">
        <title>Genomic Encyclopedia of Type Strains, Phase IV (KMG-IV): sequencing the most valuable type-strain genomes for metagenomic binning, comparative biology and taxonomic classification.</title>
        <authorList>
            <person name="Goeker M."/>
        </authorList>
    </citation>
    <scope>NUCLEOTIDE SEQUENCE [LARGE SCALE GENOMIC DNA]</scope>
    <source>
        <strain evidence="1 2">DSM 21945</strain>
    </source>
</reference>
<protein>
    <submittedName>
        <fullName evidence="1">Uncharacterized protein</fullName>
    </submittedName>
</protein>
<dbReference type="AlphaFoldDB" id="A0A3N1PL37"/>
<dbReference type="Proteomes" id="UP000268033">
    <property type="component" value="Unassembled WGS sequence"/>
</dbReference>
<gene>
    <name evidence="1" type="ORF">EDC28_104325</name>
</gene>
<keyword evidence="2" id="KW-1185">Reference proteome</keyword>
<name>A0A3N1PL37_9GAMM</name>
<dbReference type="RefSeq" id="WP_123421448.1">
    <property type="nucleotide sequence ID" value="NZ_RJUL01000004.1"/>
</dbReference>